<protein>
    <submittedName>
        <fullName evidence="1">Uncharacterized protein</fullName>
    </submittedName>
</protein>
<comment type="caution">
    <text evidence="1">The sequence shown here is derived from an EMBL/GenBank/DDBJ whole genome shotgun (WGS) entry which is preliminary data.</text>
</comment>
<evidence type="ECO:0000313" key="1">
    <source>
        <dbReference type="EMBL" id="MTD32603.1"/>
    </source>
</evidence>
<accession>A0A844G8F7</accession>
<name>A0A844G8F7_9NEIS</name>
<gene>
    <name evidence="1" type="ORF">GKE73_02735</name>
</gene>
<dbReference type="Proteomes" id="UP000446658">
    <property type="component" value="Unassembled WGS sequence"/>
</dbReference>
<keyword evidence="2" id="KW-1185">Reference proteome</keyword>
<evidence type="ECO:0000313" key="2">
    <source>
        <dbReference type="Proteomes" id="UP000446658"/>
    </source>
</evidence>
<reference evidence="1 2" key="1">
    <citation type="submission" date="2019-11" db="EMBL/GenBank/DDBJ databases">
        <title>Draft genome sequence of Paludibacterium sp. dN18-1.</title>
        <authorList>
            <person name="Im W.-T."/>
        </authorList>
    </citation>
    <scope>NUCLEOTIDE SEQUENCE [LARGE SCALE GENOMIC DNA]</scope>
    <source>
        <strain evidence="2">dN 18-1</strain>
    </source>
</reference>
<dbReference type="AlphaFoldDB" id="A0A844G8F7"/>
<dbReference type="EMBL" id="WLYX01000001">
    <property type="protein sequence ID" value="MTD32603.1"/>
    <property type="molecule type" value="Genomic_DNA"/>
</dbReference>
<dbReference type="RefSeq" id="WP_230369085.1">
    <property type="nucleotide sequence ID" value="NZ_WLYX01000001.1"/>
</dbReference>
<sequence length="201" mass="22125">MDKMREEFEGWWNSEGQKITTGTKGDALIAWQSSRAQPSDEQSSVVAHPADNIDTIKEDRDRNERMFLAACQTLAQISDALGLDEDDSDPESLLDAIAELKASQPASEVVSEVVRKLRYYGEVTPSCEDNPTRKLMRNAADLLAAPPAQVPDGYAIGIEAVAKMIEKRPTITPMNTATRTWAACRLVVDRMVRSSATTIPD</sequence>
<organism evidence="1 2">
    <name type="scientific">Paludibacterium denitrificans</name>
    <dbReference type="NCBI Taxonomy" id="2675226"/>
    <lineage>
        <taxon>Bacteria</taxon>
        <taxon>Pseudomonadati</taxon>
        <taxon>Pseudomonadota</taxon>
        <taxon>Betaproteobacteria</taxon>
        <taxon>Neisseriales</taxon>
        <taxon>Chromobacteriaceae</taxon>
        <taxon>Paludibacterium</taxon>
    </lineage>
</organism>
<proteinExistence type="predicted"/>